<keyword evidence="5" id="KW-1185">Reference proteome</keyword>
<dbReference type="EMBL" id="JACIJH010000001">
    <property type="protein sequence ID" value="MBB5705476.1"/>
    <property type="molecule type" value="Genomic_DNA"/>
</dbReference>
<dbReference type="GO" id="GO:0006508">
    <property type="term" value="P:proteolysis"/>
    <property type="evidence" value="ECO:0007669"/>
    <property type="project" value="UniProtKB-KW"/>
</dbReference>
<dbReference type="PIRSF" id="PIRSF012702">
    <property type="entry name" value="UCP012702"/>
    <property type="match status" value="1"/>
</dbReference>
<keyword evidence="1" id="KW-0482">Metalloprotease</keyword>
<dbReference type="Pfam" id="PF07364">
    <property type="entry name" value="DUF1485"/>
    <property type="match status" value="1"/>
</dbReference>
<dbReference type="GO" id="GO:0008237">
    <property type="term" value="F:metallopeptidase activity"/>
    <property type="evidence" value="ECO:0007669"/>
    <property type="project" value="UniProtKB-KW"/>
</dbReference>
<comment type="similarity">
    <text evidence="1">Belongs to the peptidase M81 family.</text>
</comment>
<dbReference type="AlphaFoldDB" id="A0A7W9B3B9"/>
<dbReference type="InterPro" id="IPR009197">
    <property type="entry name" value="MlrC"/>
</dbReference>
<dbReference type="InterPro" id="IPR010799">
    <property type="entry name" value="MlrC_C"/>
</dbReference>
<evidence type="ECO:0000259" key="3">
    <source>
        <dbReference type="Pfam" id="PF07364"/>
    </source>
</evidence>
<sequence>MKFLIAGFSHETNTFSPVETPLGRFCLDGRNLLGGEAALKLFRGTETSVGGFIAVAERANAAIELPVAAFAPPSRRVSSEAYEAIAEEILGPLRTTRFDGLMLALHGAMVVEDADDGEGELLARIRAIAPDVPIALALDMHANVSQQMVDLATVITGYHEYPHTDMAETAVRAGEILLATIAGEKAPVITWGSVPMLPHTMNEGTFEAPNGPLQGKAARWEGEGRALAASVFTGFNLADVPDAALSVVVVTDGDSVGAKAMTDELLTDAWAARADFSFESEPLADSVARAKQLASDKGPVFLLDHCDNSASGGTMDTTAVLAEIIAQELDDAVFFGIYDPEAVEAAMAAGVGAPFDRDVGGKYAMPAIKTPSPALRLKGTVRTLSDGVVHSTSKATFGLRMSIGHAVVVDTGRVEVVLVSKHVEPYGIDLLTTVGIDPRRRKFVALKSRHHWRTDLGELAAAVVNCAGQGVCTSDYDALEFHRLRRPIYPIDPDVTWSAQPLGDMTLKGERA</sequence>
<dbReference type="Pfam" id="PF07171">
    <property type="entry name" value="MlrC_C"/>
    <property type="match status" value="1"/>
</dbReference>
<keyword evidence="1" id="KW-0645">Protease</keyword>
<comment type="function">
    <text evidence="1">Involved in peptidolytic degradation of cyclic heptapeptide hepatotoxin microcystin (MC).</text>
</comment>
<dbReference type="Proteomes" id="UP000537161">
    <property type="component" value="Unassembled WGS sequence"/>
</dbReference>
<feature type="domain" description="Microcystin LR degradation protein MlrC N-terminal" evidence="3">
    <location>
        <begin position="2"/>
        <end position="290"/>
    </location>
</feature>
<feature type="domain" description="Microcystin LR degradation protein MlrC C-terminal" evidence="2">
    <location>
        <begin position="302"/>
        <end position="483"/>
    </location>
</feature>
<evidence type="ECO:0000259" key="2">
    <source>
        <dbReference type="Pfam" id="PF07171"/>
    </source>
</evidence>
<gene>
    <name evidence="4" type="ORF">FHR21_000801</name>
</gene>
<keyword evidence="1" id="KW-0479">Metal-binding</keyword>
<accession>A0A7W9B3B9</accession>
<name>A0A7W9B3B9_9SPHN</name>
<protein>
    <recommendedName>
        <fullName evidence="1">Microcystinase C</fullName>
        <shortName evidence="1">MlrC</shortName>
    </recommendedName>
</protein>
<dbReference type="InterPro" id="IPR015995">
    <property type="entry name" value="MlrC_N"/>
</dbReference>
<reference evidence="4 5" key="1">
    <citation type="submission" date="2020-08" db="EMBL/GenBank/DDBJ databases">
        <title>Genomic Encyclopedia of Type Strains, Phase IV (KMG-IV): sequencing the most valuable type-strain genomes for metagenomic binning, comparative biology and taxonomic classification.</title>
        <authorList>
            <person name="Goeker M."/>
        </authorList>
    </citation>
    <scope>NUCLEOTIDE SEQUENCE [LARGE SCALE GENOMIC DNA]</scope>
    <source>
        <strain evidence="4 5">DSM 27163</strain>
    </source>
</reference>
<dbReference type="GO" id="GO:0046872">
    <property type="term" value="F:metal ion binding"/>
    <property type="evidence" value="ECO:0007669"/>
    <property type="project" value="UniProtKB-KW"/>
</dbReference>
<proteinExistence type="inferred from homology"/>
<keyword evidence="1" id="KW-0378">Hydrolase</keyword>
<comment type="cofactor">
    <cofactor evidence="1">
        <name>Zn(2+)</name>
        <dbReference type="ChEBI" id="CHEBI:29105"/>
    </cofactor>
    <text evidence="1">Binds 1 zinc ion per subunit.</text>
</comment>
<evidence type="ECO:0000313" key="5">
    <source>
        <dbReference type="Proteomes" id="UP000537161"/>
    </source>
</evidence>
<organism evidence="4 5">
    <name type="scientific">Sphingopyxis panaciterrulae</name>
    <dbReference type="NCBI Taxonomy" id="462372"/>
    <lineage>
        <taxon>Bacteria</taxon>
        <taxon>Pseudomonadati</taxon>
        <taxon>Pseudomonadota</taxon>
        <taxon>Alphaproteobacteria</taxon>
        <taxon>Sphingomonadales</taxon>
        <taxon>Sphingomonadaceae</taxon>
        <taxon>Sphingopyxis</taxon>
    </lineage>
</organism>
<dbReference type="RefSeq" id="WP_184095475.1">
    <property type="nucleotide sequence ID" value="NZ_JACIJH010000001.1"/>
</dbReference>
<comment type="caution">
    <text evidence="4">The sequence shown here is derived from an EMBL/GenBank/DDBJ whole genome shotgun (WGS) entry which is preliminary data.</text>
</comment>
<evidence type="ECO:0000313" key="4">
    <source>
        <dbReference type="EMBL" id="MBB5705476.1"/>
    </source>
</evidence>
<evidence type="ECO:0000256" key="1">
    <source>
        <dbReference type="PIRNR" id="PIRNR012702"/>
    </source>
</evidence>